<feature type="transmembrane region" description="Helical" evidence="1">
    <location>
        <begin position="117"/>
        <end position="140"/>
    </location>
</feature>
<dbReference type="AlphaFoldDB" id="A0A3N6YXX1"/>
<dbReference type="Proteomes" id="UP000275225">
    <property type="component" value="Unassembled WGS sequence"/>
</dbReference>
<keyword evidence="1" id="KW-0472">Membrane</keyword>
<reference evidence="3 4" key="1">
    <citation type="submission" date="2018-11" db="EMBL/GenBank/DDBJ databases">
        <authorList>
            <person name="Li F."/>
        </authorList>
    </citation>
    <scope>NUCLEOTIDE SEQUENCE [LARGE SCALE GENOMIC DNA]</scope>
    <source>
        <strain evidence="3 4">YS17T</strain>
    </source>
</reference>
<organism evidence="3 4">
    <name type="scientific">Aeromicrobium camelliae</name>
    <dbReference type="NCBI Taxonomy" id="1538144"/>
    <lineage>
        <taxon>Bacteria</taxon>
        <taxon>Bacillati</taxon>
        <taxon>Actinomycetota</taxon>
        <taxon>Actinomycetes</taxon>
        <taxon>Propionibacteriales</taxon>
        <taxon>Nocardioidaceae</taxon>
        <taxon>Aeromicrobium</taxon>
    </lineage>
</organism>
<comment type="caution">
    <text evidence="3">The sequence shown here is derived from an EMBL/GenBank/DDBJ whole genome shotgun (WGS) entry which is preliminary data.</text>
</comment>
<dbReference type="EMBL" id="RQJX01000019">
    <property type="protein sequence ID" value="RQN02611.1"/>
    <property type="molecule type" value="Genomic_DNA"/>
</dbReference>
<evidence type="ECO:0000256" key="1">
    <source>
        <dbReference type="SAM" id="Phobius"/>
    </source>
</evidence>
<keyword evidence="1" id="KW-0812">Transmembrane</keyword>
<evidence type="ECO:0000313" key="3">
    <source>
        <dbReference type="EMBL" id="RQN02611.1"/>
    </source>
</evidence>
<feature type="transmembrane region" description="Helical" evidence="1">
    <location>
        <begin position="195"/>
        <end position="214"/>
    </location>
</feature>
<feature type="transmembrane region" description="Helical" evidence="1">
    <location>
        <begin position="85"/>
        <end position="105"/>
    </location>
</feature>
<feature type="transmembrane region" description="Helical" evidence="1">
    <location>
        <begin position="55"/>
        <end position="78"/>
    </location>
</feature>
<name>A0A3N6YXX1_9ACTN</name>
<dbReference type="OrthoDB" id="3178004at2"/>
<dbReference type="Pfam" id="PF07853">
    <property type="entry name" value="DUF1648"/>
    <property type="match status" value="1"/>
</dbReference>
<evidence type="ECO:0000313" key="4">
    <source>
        <dbReference type="Proteomes" id="UP000275225"/>
    </source>
</evidence>
<dbReference type="InterPro" id="IPR012867">
    <property type="entry name" value="DUF1648"/>
</dbReference>
<feature type="transmembrane region" description="Helical" evidence="1">
    <location>
        <begin position="172"/>
        <end position="189"/>
    </location>
</feature>
<proteinExistence type="predicted"/>
<sequence>MTRHRWSMPIVLGLPVVIAAVGVLVVLAWMPDLPAQVATHWGSGDEPDGFTSRSALPWMIGALSAVIPLVCCGLFLALGLPSRSTAATGAGLSSFLAAVMLSTLAPQRGLDDAGDVTIQGGWIAASIGIALLAALIAAAVTPRDRFEGSVPASPVASADAPRTWAGVVRSDVMLAITGLVALVGLASLVTPLHIIGYILLPVALALAATAWWKVTVDDRGVLVRSALGWPRIRVRPDQLRALKSSTSALSATSAAGVCG</sequence>
<gene>
    <name evidence="3" type="ORF">EHW97_12880</name>
</gene>
<dbReference type="RefSeq" id="WP_124237583.1">
    <property type="nucleotide sequence ID" value="NZ_JBHUFI010000010.1"/>
</dbReference>
<accession>A0A3N6YXX1</accession>
<evidence type="ECO:0000259" key="2">
    <source>
        <dbReference type="Pfam" id="PF07853"/>
    </source>
</evidence>
<protein>
    <submittedName>
        <fullName evidence="3">DUF1648 domain-containing protein</fullName>
    </submittedName>
</protein>
<feature type="transmembrane region" description="Helical" evidence="1">
    <location>
        <begin position="12"/>
        <end position="30"/>
    </location>
</feature>
<keyword evidence="1" id="KW-1133">Transmembrane helix</keyword>
<feature type="domain" description="DUF1648" evidence="2">
    <location>
        <begin position="18"/>
        <end position="59"/>
    </location>
</feature>
<keyword evidence="4" id="KW-1185">Reference proteome</keyword>